<gene>
    <name evidence="5" type="ORF">CBR_g26405</name>
</gene>
<keyword evidence="2" id="KW-0677">Repeat</keyword>
<feature type="region of interest" description="Disordered" evidence="4">
    <location>
        <begin position="443"/>
        <end position="522"/>
    </location>
</feature>
<dbReference type="AlphaFoldDB" id="A0A388L7V0"/>
<feature type="compositionally biased region" description="Basic and acidic residues" evidence="4">
    <location>
        <begin position="443"/>
        <end position="469"/>
    </location>
</feature>
<dbReference type="GO" id="GO:0080008">
    <property type="term" value="C:Cul4-RING E3 ubiquitin ligase complex"/>
    <property type="evidence" value="ECO:0007669"/>
    <property type="project" value="TreeGrafter"/>
</dbReference>
<dbReference type="EMBL" id="BFEA01000293">
    <property type="protein sequence ID" value="GBG78376.1"/>
    <property type="molecule type" value="Genomic_DNA"/>
</dbReference>
<feature type="repeat" description="WD" evidence="3">
    <location>
        <begin position="47"/>
        <end position="79"/>
    </location>
</feature>
<keyword evidence="6" id="KW-1185">Reference proteome</keyword>
<evidence type="ECO:0000256" key="3">
    <source>
        <dbReference type="PROSITE-ProRule" id="PRU00221"/>
    </source>
</evidence>
<dbReference type="InterPro" id="IPR045151">
    <property type="entry name" value="DCAF8"/>
</dbReference>
<reference evidence="5 6" key="1">
    <citation type="journal article" date="2018" name="Cell">
        <title>The Chara Genome: Secondary Complexity and Implications for Plant Terrestrialization.</title>
        <authorList>
            <person name="Nishiyama T."/>
            <person name="Sakayama H."/>
            <person name="Vries J.D."/>
            <person name="Buschmann H."/>
            <person name="Saint-Marcoux D."/>
            <person name="Ullrich K.K."/>
            <person name="Haas F.B."/>
            <person name="Vanderstraeten L."/>
            <person name="Becker D."/>
            <person name="Lang D."/>
            <person name="Vosolsobe S."/>
            <person name="Rombauts S."/>
            <person name="Wilhelmsson P.K.I."/>
            <person name="Janitza P."/>
            <person name="Kern R."/>
            <person name="Heyl A."/>
            <person name="Rumpler F."/>
            <person name="Villalobos L.I.A.C."/>
            <person name="Clay J.M."/>
            <person name="Skokan R."/>
            <person name="Toyoda A."/>
            <person name="Suzuki Y."/>
            <person name="Kagoshima H."/>
            <person name="Schijlen E."/>
            <person name="Tajeshwar N."/>
            <person name="Catarino B."/>
            <person name="Hetherington A.J."/>
            <person name="Saltykova A."/>
            <person name="Bonnot C."/>
            <person name="Breuninger H."/>
            <person name="Symeonidi A."/>
            <person name="Radhakrishnan G.V."/>
            <person name="Van Nieuwerburgh F."/>
            <person name="Deforce D."/>
            <person name="Chang C."/>
            <person name="Karol K.G."/>
            <person name="Hedrich R."/>
            <person name="Ulvskov P."/>
            <person name="Glockner G."/>
            <person name="Delwiche C.F."/>
            <person name="Petrasek J."/>
            <person name="Van de Peer Y."/>
            <person name="Friml J."/>
            <person name="Beilby M."/>
            <person name="Dolan L."/>
            <person name="Kohara Y."/>
            <person name="Sugano S."/>
            <person name="Fujiyama A."/>
            <person name="Delaux P.-M."/>
            <person name="Quint M."/>
            <person name="TheiBen G."/>
            <person name="Hagemann M."/>
            <person name="Harholt J."/>
            <person name="Dunand C."/>
            <person name="Zachgo S."/>
            <person name="Langdale J."/>
            <person name="Maumus F."/>
            <person name="Straeten D.V.D."/>
            <person name="Gould S.B."/>
            <person name="Rensing S.A."/>
        </authorList>
    </citation>
    <scope>NUCLEOTIDE SEQUENCE [LARGE SCALE GENOMIC DNA]</scope>
    <source>
        <strain evidence="5 6">S276</strain>
    </source>
</reference>
<dbReference type="SUPFAM" id="SSF50978">
    <property type="entry name" value="WD40 repeat-like"/>
    <property type="match status" value="1"/>
</dbReference>
<evidence type="ECO:0008006" key="7">
    <source>
        <dbReference type="Google" id="ProtNLM"/>
    </source>
</evidence>
<dbReference type="PROSITE" id="PS50294">
    <property type="entry name" value="WD_REPEATS_REGION"/>
    <property type="match status" value="1"/>
</dbReference>
<evidence type="ECO:0000256" key="4">
    <source>
        <dbReference type="SAM" id="MobiDB-lite"/>
    </source>
</evidence>
<sequence length="522" mass="57936">MDSRGLYRCSADELWRRETGLVSPLKYRRKAGGCEDLIRRLELASTLEGHEGCVNTVNFNPAGDLLVSGSDDYNIIIWDWAQAKKKLLYNSGHTNNIFQAKVMPYSDNKTIVSCAADGQVRCGVISEAGTVETRLLGKHAHHAQKLALFPGSPSRFLSCGEDGVVYSFDLREKNPCKLFTCRPRGSLPPIRFSSTKYIELYTIYVNPCNQNFFAVGGTDEFARVYDLRKCGASSAGDGAVDCPVDTFAPKHLMRDGADRVHITCLVYSHQEELLVSYNDELIYLFQKSQGLGENPREHAASSSSPSTSASSACRSDEGRPLPSLKDRPSPASSQKNEEEEDGCGISDAYGYPTSSLNEEVKVYKGHRNSKTIKGVNFLGPRDEYVISGSDCGHIFIWRKKDAKLVQFLKGDMDVVNAVEPHPHTTVLATSGIENNVKIWTPTKEKPSSLPENAKKVMDENEQQRDERLQGMRRAPHLVMHVSRMRRRARGEQSGADSLHPDSDEERFSDSDDDTMKPGCPIG</sequence>
<dbReference type="OrthoDB" id="4869960at2759"/>
<dbReference type="Gene3D" id="2.130.10.10">
    <property type="entry name" value="YVTN repeat-like/Quinoprotein amine dehydrogenase"/>
    <property type="match status" value="3"/>
</dbReference>
<organism evidence="5 6">
    <name type="scientific">Chara braunii</name>
    <name type="common">Braun's stonewort</name>
    <dbReference type="NCBI Taxonomy" id="69332"/>
    <lineage>
        <taxon>Eukaryota</taxon>
        <taxon>Viridiplantae</taxon>
        <taxon>Streptophyta</taxon>
        <taxon>Charophyceae</taxon>
        <taxon>Charales</taxon>
        <taxon>Characeae</taxon>
        <taxon>Chara</taxon>
    </lineage>
</organism>
<evidence type="ECO:0000313" key="5">
    <source>
        <dbReference type="EMBL" id="GBG78376.1"/>
    </source>
</evidence>
<feature type="repeat" description="WD" evidence="3">
    <location>
        <begin position="408"/>
        <end position="439"/>
    </location>
</feature>
<evidence type="ECO:0000313" key="6">
    <source>
        <dbReference type="Proteomes" id="UP000265515"/>
    </source>
</evidence>
<feature type="region of interest" description="Disordered" evidence="4">
    <location>
        <begin position="293"/>
        <end position="348"/>
    </location>
</feature>
<dbReference type="Gramene" id="GBG78376">
    <property type="protein sequence ID" value="GBG78376"/>
    <property type="gene ID" value="CBR_g26405"/>
</dbReference>
<keyword evidence="1 3" id="KW-0853">WD repeat</keyword>
<dbReference type="Proteomes" id="UP000265515">
    <property type="component" value="Unassembled WGS sequence"/>
</dbReference>
<feature type="compositionally biased region" description="Basic and acidic residues" evidence="4">
    <location>
        <begin position="498"/>
        <end position="515"/>
    </location>
</feature>
<dbReference type="PANTHER" id="PTHR15574">
    <property type="entry name" value="WD REPEAT DOMAIN-CONTAINING FAMILY"/>
    <property type="match status" value="1"/>
</dbReference>
<accession>A0A388L7V0</accession>
<dbReference type="PROSITE" id="PS50082">
    <property type="entry name" value="WD_REPEATS_2"/>
    <property type="match status" value="2"/>
</dbReference>
<comment type="caution">
    <text evidence="5">The sequence shown here is derived from an EMBL/GenBank/DDBJ whole genome shotgun (WGS) entry which is preliminary data.</text>
</comment>
<dbReference type="SMART" id="SM00320">
    <property type="entry name" value="WD40"/>
    <property type="match status" value="7"/>
</dbReference>
<evidence type="ECO:0000256" key="1">
    <source>
        <dbReference type="ARBA" id="ARBA00022574"/>
    </source>
</evidence>
<protein>
    <recommendedName>
        <fullName evidence="7">DDB1- and CUL4-associated factor 8</fullName>
    </recommendedName>
</protein>
<dbReference type="InterPro" id="IPR036322">
    <property type="entry name" value="WD40_repeat_dom_sf"/>
</dbReference>
<dbReference type="OMA" id="FFGLNTE"/>
<name>A0A388L7V0_CHABU</name>
<feature type="compositionally biased region" description="Basic and acidic residues" evidence="4">
    <location>
        <begin position="314"/>
        <end position="328"/>
    </location>
</feature>
<evidence type="ECO:0000256" key="2">
    <source>
        <dbReference type="ARBA" id="ARBA00022737"/>
    </source>
</evidence>
<proteinExistence type="predicted"/>
<dbReference type="GO" id="GO:0005737">
    <property type="term" value="C:cytoplasm"/>
    <property type="evidence" value="ECO:0007669"/>
    <property type="project" value="TreeGrafter"/>
</dbReference>
<dbReference type="InterPro" id="IPR015943">
    <property type="entry name" value="WD40/YVTN_repeat-like_dom_sf"/>
</dbReference>
<dbReference type="InterPro" id="IPR001680">
    <property type="entry name" value="WD40_rpt"/>
</dbReference>
<dbReference type="PANTHER" id="PTHR15574:SF21">
    <property type="entry name" value="DDB1- AND CUL4-ASSOCIATED FACTOR 8"/>
    <property type="match status" value="1"/>
</dbReference>
<dbReference type="STRING" id="69332.A0A388L7V0"/>
<feature type="compositionally biased region" description="Low complexity" evidence="4">
    <location>
        <begin position="300"/>
        <end position="312"/>
    </location>
</feature>
<dbReference type="Pfam" id="PF00400">
    <property type="entry name" value="WD40"/>
    <property type="match status" value="3"/>
</dbReference>